<dbReference type="AlphaFoldDB" id="A0AAQ4FNM5"/>
<comment type="caution">
    <text evidence="2">The sequence shown here is derived from an EMBL/GenBank/DDBJ whole genome shotgun (WGS) entry which is preliminary data.</text>
</comment>
<reference evidence="2 3" key="1">
    <citation type="journal article" date="2023" name="Arcadia Sci">
        <title>De novo assembly of a long-read Amblyomma americanum tick genome.</title>
        <authorList>
            <person name="Chou S."/>
            <person name="Poskanzer K.E."/>
            <person name="Rollins M."/>
            <person name="Thuy-Boun P.S."/>
        </authorList>
    </citation>
    <scope>NUCLEOTIDE SEQUENCE [LARGE SCALE GENOMIC DNA]</scope>
    <source>
        <strain evidence="2">F_SG_1</strain>
        <tissue evidence="2">Salivary glands</tissue>
    </source>
</reference>
<gene>
    <name evidence="2" type="ORF">V5799_021287</name>
</gene>
<proteinExistence type="predicted"/>
<evidence type="ECO:0000313" key="3">
    <source>
        <dbReference type="Proteomes" id="UP001321473"/>
    </source>
</evidence>
<dbReference type="Proteomes" id="UP001321473">
    <property type="component" value="Unassembled WGS sequence"/>
</dbReference>
<dbReference type="EMBL" id="JARKHS020000345">
    <property type="protein sequence ID" value="KAK8788937.1"/>
    <property type="molecule type" value="Genomic_DNA"/>
</dbReference>
<protein>
    <submittedName>
        <fullName evidence="2">Uncharacterized protein</fullName>
    </submittedName>
</protein>
<feature type="region of interest" description="Disordered" evidence="1">
    <location>
        <begin position="121"/>
        <end position="186"/>
    </location>
</feature>
<feature type="compositionally biased region" description="Low complexity" evidence="1">
    <location>
        <begin position="86"/>
        <end position="101"/>
    </location>
</feature>
<feature type="region of interest" description="Disordered" evidence="1">
    <location>
        <begin position="71"/>
        <end position="101"/>
    </location>
</feature>
<organism evidence="2 3">
    <name type="scientific">Amblyomma americanum</name>
    <name type="common">Lone star tick</name>
    <dbReference type="NCBI Taxonomy" id="6943"/>
    <lineage>
        <taxon>Eukaryota</taxon>
        <taxon>Metazoa</taxon>
        <taxon>Ecdysozoa</taxon>
        <taxon>Arthropoda</taxon>
        <taxon>Chelicerata</taxon>
        <taxon>Arachnida</taxon>
        <taxon>Acari</taxon>
        <taxon>Parasitiformes</taxon>
        <taxon>Ixodida</taxon>
        <taxon>Ixodoidea</taxon>
        <taxon>Ixodidae</taxon>
        <taxon>Amblyomminae</taxon>
        <taxon>Amblyomma</taxon>
    </lineage>
</organism>
<name>A0AAQ4FNM5_AMBAM</name>
<evidence type="ECO:0000313" key="2">
    <source>
        <dbReference type="EMBL" id="KAK8788937.1"/>
    </source>
</evidence>
<accession>A0AAQ4FNM5</accession>
<feature type="compositionally biased region" description="Low complexity" evidence="1">
    <location>
        <begin position="136"/>
        <end position="159"/>
    </location>
</feature>
<sequence length="255" mass="27532">MNRWAIIGRTFDLTGPQAAAKFKNVKDRWLKIVSASEGSRKSGAGGEAGKVHTKWTLFDIVDGMLRSTPHYAERSSSNVPPEEDISILTSPLSSNSPSSPRLVASCISSPAAALFQEMYSDSPNDFTDEDDLRLPSTSEGAASAAGSSGLSTSQAGAAAPDPGSAKRRASGVPSSRTKRRQSDSFDDAVKDVLGSCSATLLELKKKNEMPAPKDDSQEAAHWIAAKLRMLPHKKRCEVTFQIHKLLYEAEMEQYE</sequence>
<keyword evidence="3" id="KW-1185">Reference proteome</keyword>
<evidence type="ECO:0000256" key="1">
    <source>
        <dbReference type="SAM" id="MobiDB-lite"/>
    </source>
</evidence>